<proteinExistence type="predicted"/>
<dbReference type="AlphaFoldDB" id="W2HP08"/>
<accession>W2HP08</accession>
<gene>
    <name evidence="1" type="ORF">L915_00479</name>
</gene>
<dbReference type="Proteomes" id="UP000053236">
    <property type="component" value="Unassembled WGS sequence"/>
</dbReference>
<dbReference type="VEuPathDB" id="FungiDB:PPTG_00908"/>
<dbReference type="EMBL" id="KI683961">
    <property type="protein sequence ID" value="ETK96894.1"/>
    <property type="molecule type" value="Genomic_DNA"/>
</dbReference>
<evidence type="ECO:0000313" key="1">
    <source>
        <dbReference type="EMBL" id="ETK96894.1"/>
    </source>
</evidence>
<feature type="non-terminal residue" evidence="1">
    <location>
        <position position="1"/>
    </location>
</feature>
<reference evidence="1" key="1">
    <citation type="submission" date="2013-11" db="EMBL/GenBank/DDBJ databases">
        <title>The Genome Sequence of Phytophthora parasitica CJ02B3.</title>
        <authorList>
            <consortium name="The Broad Institute Genomics Platform"/>
            <person name="Russ C."/>
            <person name="Tyler B."/>
            <person name="Panabieres F."/>
            <person name="Shan W."/>
            <person name="Tripathy S."/>
            <person name="Grunwald N."/>
            <person name="Machado M."/>
            <person name="Johnson C.S."/>
            <person name="Arredondo F."/>
            <person name="Hong C."/>
            <person name="Coffey M."/>
            <person name="Young S.K."/>
            <person name="Zeng Q."/>
            <person name="Gargeya S."/>
            <person name="Fitzgerald M."/>
            <person name="Abouelleil A."/>
            <person name="Alvarado L."/>
            <person name="Chapman S.B."/>
            <person name="Gainer-Dewar J."/>
            <person name="Goldberg J."/>
            <person name="Griggs A."/>
            <person name="Gujja S."/>
            <person name="Hansen M."/>
            <person name="Howarth C."/>
            <person name="Imamovic A."/>
            <person name="Ireland A."/>
            <person name="Larimer J."/>
            <person name="McCowan C."/>
            <person name="Murphy C."/>
            <person name="Pearson M."/>
            <person name="Poon T.W."/>
            <person name="Priest M."/>
            <person name="Roberts A."/>
            <person name="Saif S."/>
            <person name="Shea T."/>
            <person name="Sykes S."/>
            <person name="Wortman J."/>
            <person name="Nusbaum C."/>
            <person name="Birren B."/>
        </authorList>
    </citation>
    <scope>NUCLEOTIDE SEQUENCE [LARGE SCALE GENOMIC DNA]</scope>
    <source>
        <strain evidence="1">CJ02B3</strain>
    </source>
</reference>
<protein>
    <recommendedName>
        <fullName evidence="2">DUF659 domain-containing protein</fullName>
    </recommendedName>
</protein>
<sequence length="63" mass="6865">TNSAGQCSRTRRILAPRFPNIAFIHCFTHDVNNLVKAVLKTVFRTVSEEAAGVASFLNTSTAN</sequence>
<organism evidence="1">
    <name type="scientific">Phytophthora nicotianae</name>
    <name type="common">Potato buckeye rot agent</name>
    <name type="synonym">Phytophthora parasitica</name>
    <dbReference type="NCBI Taxonomy" id="4792"/>
    <lineage>
        <taxon>Eukaryota</taxon>
        <taxon>Sar</taxon>
        <taxon>Stramenopiles</taxon>
        <taxon>Oomycota</taxon>
        <taxon>Peronosporomycetes</taxon>
        <taxon>Peronosporales</taxon>
        <taxon>Peronosporaceae</taxon>
        <taxon>Phytophthora</taxon>
    </lineage>
</organism>
<evidence type="ECO:0008006" key="2">
    <source>
        <dbReference type="Google" id="ProtNLM"/>
    </source>
</evidence>
<name>W2HP08_PHYNI</name>
<feature type="non-terminal residue" evidence="1">
    <location>
        <position position="63"/>
    </location>
</feature>